<accession>A0A2G1MIU2</accession>
<proteinExistence type="inferred from homology"/>
<dbReference type="InterPro" id="IPR000847">
    <property type="entry name" value="LysR_HTH_N"/>
</dbReference>
<evidence type="ECO:0000313" key="6">
    <source>
        <dbReference type="EMBL" id="PHP28671.1"/>
    </source>
</evidence>
<evidence type="ECO:0000256" key="1">
    <source>
        <dbReference type="ARBA" id="ARBA00009437"/>
    </source>
</evidence>
<evidence type="ECO:0000313" key="7">
    <source>
        <dbReference type="Proteomes" id="UP000221860"/>
    </source>
</evidence>
<dbReference type="InterPro" id="IPR058163">
    <property type="entry name" value="LysR-type_TF_proteobact-type"/>
</dbReference>
<dbReference type="CDD" id="cd08422">
    <property type="entry name" value="PBP2_CrgA_like"/>
    <property type="match status" value="1"/>
</dbReference>
<dbReference type="PANTHER" id="PTHR30537:SF5">
    <property type="entry name" value="HTH-TYPE TRANSCRIPTIONAL ACTIVATOR TTDR-RELATED"/>
    <property type="match status" value="1"/>
</dbReference>
<dbReference type="Proteomes" id="UP000221860">
    <property type="component" value="Unassembled WGS sequence"/>
</dbReference>
<reference evidence="6 7" key="1">
    <citation type="submission" date="2017-08" db="EMBL/GenBank/DDBJ databases">
        <title>Draft Genome Sequence of Loktanella cinnabarina Strain XM1, Isolated from Coastal Surface Water.</title>
        <authorList>
            <person name="Ma R."/>
            <person name="Wang J."/>
            <person name="Wang Q."/>
            <person name="Ma Z."/>
            <person name="Li J."/>
            <person name="Chen L."/>
        </authorList>
    </citation>
    <scope>NUCLEOTIDE SEQUENCE [LARGE SCALE GENOMIC DNA]</scope>
    <source>
        <strain evidence="6 7">XM1</strain>
    </source>
</reference>
<gene>
    <name evidence="6" type="ORF">CJ301_05585</name>
</gene>
<evidence type="ECO:0000259" key="5">
    <source>
        <dbReference type="PROSITE" id="PS50931"/>
    </source>
</evidence>
<dbReference type="SUPFAM" id="SSF53850">
    <property type="entry name" value="Periplasmic binding protein-like II"/>
    <property type="match status" value="1"/>
</dbReference>
<dbReference type="SUPFAM" id="SSF46785">
    <property type="entry name" value="Winged helix' DNA-binding domain"/>
    <property type="match status" value="1"/>
</dbReference>
<dbReference type="InterPro" id="IPR036388">
    <property type="entry name" value="WH-like_DNA-bd_sf"/>
</dbReference>
<evidence type="ECO:0000256" key="2">
    <source>
        <dbReference type="ARBA" id="ARBA00023015"/>
    </source>
</evidence>
<name>A0A2G1MIU2_9RHOB</name>
<dbReference type="Pfam" id="PF00126">
    <property type="entry name" value="HTH_1"/>
    <property type="match status" value="1"/>
</dbReference>
<evidence type="ECO:0000256" key="4">
    <source>
        <dbReference type="ARBA" id="ARBA00023163"/>
    </source>
</evidence>
<dbReference type="AlphaFoldDB" id="A0A2G1MIU2"/>
<keyword evidence="2" id="KW-0805">Transcription regulation</keyword>
<feature type="domain" description="HTH lysR-type" evidence="5">
    <location>
        <begin position="1"/>
        <end position="59"/>
    </location>
</feature>
<comment type="similarity">
    <text evidence="1">Belongs to the LysR transcriptional regulatory family.</text>
</comment>
<dbReference type="InterPro" id="IPR036390">
    <property type="entry name" value="WH_DNA-bd_sf"/>
</dbReference>
<dbReference type="PANTHER" id="PTHR30537">
    <property type="entry name" value="HTH-TYPE TRANSCRIPTIONAL REGULATOR"/>
    <property type="match status" value="1"/>
</dbReference>
<keyword evidence="3" id="KW-0238">DNA-binding</keyword>
<dbReference type="FunFam" id="1.10.10.10:FF:000001">
    <property type="entry name" value="LysR family transcriptional regulator"/>
    <property type="match status" value="1"/>
</dbReference>
<sequence>MDRLACDRMFATVVETGSFAAAARRLGTSSGQASKLVARLEADLGAQLIQRSTRALSLTEAGRAYHERLRPLLEEFDALDAEMRREGFEPRGLLRLTVPLSFGSAILAPLLGDFAARHPQVALDVAFSDRLANLVEEGFDMALRIGQPRDSALIARRLCAVRLVTCAAPAYLARRGQPERPGDLAAHDCILDGNLAQPGLWPLRGAGGAAQPVQVKGRITFANAEACAMAARAGLGICFGPSFVAGPMIRAGELVPVLEAFEAEPLGLHAIYPPSRHLAAKSRALIDFLAERFRGPPDWDAALPFRKE</sequence>
<dbReference type="InterPro" id="IPR005119">
    <property type="entry name" value="LysR_subst-bd"/>
</dbReference>
<dbReference type="Gene3D" id="1.10.10.10">
    <property type="entry name" value="Winged helix-like DNA-binding domain superfamily/Winged helix DNA-binding domain"/>
    <property type="match status" value="1"/>
</dbReference>
<comment type="caution">
    <text evidence="6">The sequence shown here is derived from an EMBL/GenBank/DDBJ whole genome shotgun (WGS) entry which is preliminary data.</text>
</comment>
<evidence type="ECO:0000256" key="3">
    <source>
        <dbReference type="ARBA" id="ARBA00023125"/>
    </source>
</evidence>
<dbReference type="OrthoDB" id="9813056at2"/>
<protein>
    <submittedName>
        <fullName evidence="6">Transcriptional regulator</fullName>
    </submittedName>
</protein>
<dbReference type="Pfam" id="PF03466">
    <property type="entry name" value="LysR_substrate"/>
    <property type="match status" value="1"/>
</dbReference>
<dbReference type="EMBL" id="NQWH01000006">
    <property type="protein sequence ID" value="PHP28671.1"/>
    <property type="molecule type" value="Genomic_DNA"/>
</dbReference>
<keyword evidence="7" id="KW-1185">Reference proteome</keyword>
<dbReference type="GO" id="GO:0006351">
    <property type="term" value="P:DNA-templated transcription"/>
    <property type="evidence" value="ECO:0007669"/>
    <property type="project" value="TreeGrafter"/>
</dbReference>
<dbReference type="RefSeq" id="WP_099275137.1">
    <property type="nucleotide sequence ID" value="NZ_KZ304953.1"/>
</dbReference>
<dbReference type="Gene3D" id="3.40.190.290">
    <property type="match status" value="1"/>
</dbReference>
<dbReference type="PROSITE" id="PS50931">
    <property type="entry name" value="HTH_LYSR"/>
    <property type="match status" value="1"/>
</dbReference>
<dbReference type="GO" id="GO:0003700">
    <property type="term" value="F:DNA-binding transcription factor activity"/>
    <property type="evidence" value="ECO:0007669"/>
    <property type="project" value="InterPro"/>
</dbReference>
<keyword evidence="4" id="KW-0804">Transcription</keyword>
<organism evidence="6 7">
    <name type="scientific">Limimaricola cinnabarinus</name>
    <dbReference type="NCBI Taxonomy" id="1125964"/>
    <lineage>
        <taxon>Bacteria</taxon>
        <taxon>Pseudomonadati</taxon>
        <taxon>Pseudomonadota</taxon>
        <taxon>Alphaproteobacteria</taxon>
        <taxon>Rhodobacterales</taxon>
        <taxon>Paracoccaceae</taxon>
        <taxon>Limimaricola</taxon>
    </lineage>
</organism>
<dbReference type="GO" id="GO:0043565">
    <property type="term" value="F:sequence-specific DNA binding"/>
    <property type="evidence" value="ECO:0007669"/>
    <property type="project" value="TreeGrafter"/>
</dbReference>